<comment type="caution">
    <text evidence="2">The sequence shown here is derived from an EMBL/GenBank/DDBJ whole genome shotgun (WGS) entry which is preliminary data.</text>
</comment>
<organism evidence="2 4">
    <name type="scientific">Capnocytophaga catalasegens</name>
    <dbReference type="NCBI Taxonomy" id="1004260"/>
    <lineage>
        <taxon>Bacteria</taxon>
        <taxon>Pseudomonadati</taxon>
        <taxon>Bacteroidota</taxon>
        <taxon>Flavobacteriia</taxon>
        <taxon>Flavobacteriales</taxon>
        <taxon>Flavobacteriaceae</taxon>
        <taxon>Capnocytophaga</taxon>
    </lineage>
</organism>
<dbReference type="Proteomes" id="UP001208692">
    <property type="component" value="Unassembled WGS sequence"/>
</dbReference>
<dbReference type="Proteomes" id="UP001207736">
    <property type="component" value="Unassembled WGS sequence"/>
</dbReference>
<sequence length="53" mass="6680">MRDVILIFIGLFFVLLIVIWNNKRNKKKFYNRKSRNFRENFYKKIKEKDIGKR</sequence>
<evidence type="ECO:0000313" key="4">
    <source>
        <dbReference type="Proteomes" id="UP001207736"/>
    </source>
</evidence>
<reference evidence="2 5" key="1">
    <citation type="submission" date="2021-11" db="EMBL/GenBank/DDBJ databases">
        <title>Draft genome sequence of Capnocytophaga sp. strain KC07075 isolated from cat oral cavity.</title>
        <authorList>
            <person name="Suzuki M."/>
            <person name="Imaoka K."/>
            <person name="Kimura M."/>
            <person name="Morikawa S."/>
            <person name="Maeda K."/>
        </authorList>
    </citation>
    <scope>NUCLEOTIDE SEQUENCE</scope>
    <source>
        <strain evidence="2">KC07075</strain>
        <strain evidence="3 5">KC07079</strain>
    </source>
</reference>
<proteinExistence type="predicted"/>
<gene>
    <name evidence="2" type="ORF">RCZ15_21120</name>
    <name evidence="3" type="ORF">RCZ16_18660</name>
</gene>
<name>A0AAV5AWU9_9FLAO</name>
<evidence type="ECO:0000313" key="3">
    <source>
        <dbReference type="EMBL" id="GJM53550.1"/>
    </source>
</evidence>
<keyword evidence="5" id="KW-1185">Reference proteome</keyword>
<dbReference type="AlphaFoldDB" id="A0AAV5AWU9"/>
<keyword evidence="1" id="KW-0812">Transmembrane</keyword>
<protein>
    <submittedName>
        <fullName evidence="2">Uncharacterized protein</fullName>
    </submittedName>
</protein>
<keyword evidence="1" id="KW-1133">Transmembrane helix</keyword>
<keyword evidence="1" id="KW-0472">Membrane</keyword>
<evidence type="ECO:0000256" key="1">
    <source>
        <dbReference type="SAM" id="Phobius"/>
    </source>
</evidence>
<accession>A0AAV5AWU9</accession>
<dbReference type="EMBL" id="BQKB01000042">
    <property type="protein sequence ID" value="GJM53550.1"/>
    <property type="molecule type" value="Genomic_DNA"/>
</dbReference>
<evidence type="ECO:0000313" key="5">
    <source>
        <dbReference type="Proteomes" id="UP001208692"/>
    </source>
</evidence>
<evidence type="ECO:0000313" key="2">
    <source>
        <dbReference type="EMBL" id="GJM51139.1"/>
    </source>
</evidence>
<dbReference type="EMBL" id="BQKA01000042">
    <property type="protein sequence ID" value="GJM51139.1"/>
    <property type="molecule type" value="Genomic_DNA"/>
</dbReference>
<feature type="transmembrane region" description="Helical" evidence="1">
    <location>
        <begin position="6"/>
        <end position="22"/>
    </location>
</feature>